<dbReference type="InterPro" id="IPR036291">
    <property type="entry name" value="NAD(P)-bd_dom_sf"/>
</dbReference>
<keyword evidence="5 6" id="KW-0570">Pentose shunt</keyword>
<evidence type="ECO:0000256" key="3">
    <source>
        <dbReference type="ARBA" id="ARBA00023002"/>
    </source>
</evidence>
<evidence type="ECO:0000256" key="6">
    <source>
        <dbReference type="RuleBase" id="RU000485"/>
    </source>
</evidence>
<evidence type="ECO:0000313" key="8">
    <source>
        <dbReference type="EMBL" id="MEK0183951.1"/>
    </source>
</evidence>
<dbReference type="InterPro" id="IPR006115">
    <property type="entry name" value="6PGDH_NADP-bd"/>
</dbReference>
<name>A0ABU8YHX4_9CYAN</name>
<comment type="similarity">
    <text evidence="1 5 6">Belongs to the 6-phosphogluconate dehydrogenase family.</text>
</comment>
<dbReference type="Gene3D" id="1.10.1040.10">
    <property type="entry name" value="N-(1-d-carboxylethyl)-l-norvaline Dehydrogenase, domain 2"/>
    <property type="match status" value="1"/>
</dbReference>
<sequence>MTKQNFGLIGLAVMGENLALNVESRGFSVAVYNRTAAKTDEFMAKRAPGKNIVAAKTLTEFVDALETPRRILVMVQAGKPVDAVIDQLKPMLSPGDMIIDGGNSLYDDTERRTKDLEAAGLGFVGMGISGGEEGALNGASLMPGGTHAAYGILEPILTKIAAQVDDGPCVTFIGPGGAGHYVKMVHNGIEYGDMQLIAEAYDLLKNVAGLSGQELQEVFAEWNTTDELNSFLIEITANIFKYIDSETKQPLVEVIMDAAGQKGTGRWTVMSALELGVSIPTIIAAVNARIMSSYKAERVKASQELTGPTAKYEGDPKEFVNKVRDALYCSKICSYAQGMALLSAASKSYNYDLSLSEISRIWKGGCIIRAGFLDKIKTAFKDDPALPNLLLAPEFKQSILDRQSAWREVLSAASTLGIAVPAFSASLDYFDSYRRERLPQNLTQAQRDYFGAHTYERIDKPRGEFFHSEWTQAAEESLQTGTTD</sequence>
<dbReference type="InterPro" id="IPR006184">
    <property type="entry name" value="6PGdom_BS"/>
</dbReference>
<evidence type="ECO:0000256" key="1">
    <source>
        <dbReference type="ARBA" id="ARBA00008419"/>
    </source>
</evidence>
<evidence type="ECO:0000256" key="2">
    <source>
        <dbReference type="ARBA" id="ARBA00011738"/>
    </source>
</evidence>
<comment type="function">
    <text evidence="5">Catalyzes the oxidative decarboxylation of 6-phosphogluconate to ribulose 5-phosphate and CO(2), with concomitant reduction of NADP to NADPH.</text>
</comment>
<dbReference type="Pfam" id="PF00393">
    <property type="entry name" value="6PGD"/>
    <property type="match status" value="1"/>
</dbReference>
<dbReference type="InterPro" id="IPR006183">
    <property type="entry name" value="Pgluconate_DH"/>
</dbReference>
<dbReference type="PIRSF" id="PIRSF000109">
    <property type="entry name" value="6PGD"/>
    <property type="match status" value="1"/>
</dbReference>
<dbReference type="SMART" id="SM01350">
    <property type="entry name" value="6PGD"/>
    <property type="match status" value="1"/>
</dbReference>
<dbReference type="EMBL" id="JBBLXS010000027">
    <property type="protein sequence ID" value="MEK0183951.1"/>
    <property type="molecule type" value="Genomic_DNA"/>
</dbReference>
<protein>
    <recommendedName>
        <fullName evidence="5 6">6-phosphogluconate dehydrogenase, decarboxylating</fullName>
        <ecNumber evidence="5 6">1.1.1.44</ecNumber>
    </recommendedName>
</protein>
<dbReference type="PANTHER" id="PTHR11811">
    <property type="entry name" value="6-PHOSPHOGLUCONATE DEHYDROGENASE"/>
    <property type="match status" value="1"/>
</dbReference>
<dbReference type="Proteomes" id="UP001384579">
    <property type="component" value="Unassembled WGS sequence"/>
</dbReference>
<evidence type="ECO:0000256" key="4">
    <source>
        <dbReference type="ARBA" id="ARBA00023064"/>
    </source>
</evidence>
<comment type="subunit">
    <text evidence="2 5">Homodimer.</text>
</comment>
<feature type="domain" description="6-phosphogluconate dehydrogenase C-terminal" evidence="7">
    <location>
        <begin position="179"/>
        <end position="471"/>
    </location>
</feature>
<dbReference type="InterPro" id="IPR008927">
    <property type="entry name" value="6-PGluconate_DH-like_C_sf"/>
</dbReference>
<organism evidence="8 9">
    <name type="scientific">Microcoleus anatoxicus PTRS2</name>
    <dbReference type="NCBI Taxonomy" id="2705321"/>
    <lineage>
        <taxon>Bacteria</taxon>
        <taxon>Bacillati</taxon>
        <taxon>Cyanobacteriota</taxon>
        <taxon>Cyanophyceae</taxon>
        <taxon>Oscillatoriophycideae</taxon>
        <taxon>Oscillatoriales</taxon>
        <taxon>Microcoleaceae</taxon>
        <taxon>Microcoleus</taxon>
        <taxon>Microcoleus anatoxicus</taxon>
    </lineage>
</organism>
<comment type="catalytic activity">
    <reaction evidence="5 6">
        <text>6-phospho-D-gluconate + NADP(+) = D-ribulose 5-phosphate + CO2 + NADPH</text>
        <dbReference type="Rhea" id="RHEA:10116"/>
        <dbReference type="ChEBI" id="CHEBI:16526"/>
        <dbReference type="ChEBI" id="CHEBI:57783"/>
        <dbReference type="ChEBI" id="CHEBI:58121"/>
        <dbReference type="ChEBI" id="CHEBI:58349"/>
        <dbReference type="ChEBI" id="CHEBI:58759"/>
        <dbReference type="EC" id="1.1.1.44"/>
    </reaction>
</comment>
<reference evidence="8 9" key="1">
    <citation type="journal article" date="2020" name="Harmful Algae">
        <title>Molecular and morphological characterization of a novel dihydroanatoxin-a producing Microcoleus species (cyanobacteria) from the Russian River, California, USA.</title>
        <authorList>
            <person name="Conklin K.Y."/>
            <person name="Stancheva R."/>
            <person name="Otten T.G."/>
            <person name="Fadness R."/>
            <person name="Boyer G.L."/>
            <person name="Read B."/>
            <person name="Zhang X."/>
            <person name="Sheath R.G."/>
        </authorList>
    </citation>
    <scope>NUCLEOTIDE SEQUENCE [LARGE SCALE GENOMIC DNA]</scope>
    <source>
        <strain evidence="8 9">PTRS2</strain>
    </source>
</reference>
<keyword evidence="3 5" id="KW-0560">Oxidoreductase</keyword>
<dbReference type="Pfam" id="PF03446">
    <property type="entry name" value="NAD_binding_2"/>
    <property type="match status" value="1"/>
</dbReference>
<evidence type="ECO:0000313" key="9">
    <source>
        <dbReference type="Proteomes" id="UP001384579"/>
    </source>
</evidence>
<dbReference type="InterPro" id="IPR013328">
    <property type="entry name" value="6PGD_dom2"/>
</dbReference>
<dbReference type="EC" id="1.1.1.44" evidence="5 6"/>
<comment type="caution">
    <text evidence="8">The sequence shown here is derived from an EMBL/GenBank/DDBJ whole genome shotgun (WGS) entry which is preliminary data.</text>
</comment>
<proteinExistence type="inferred from homology"/>
<keyword evidence="9" id="KW-1185">Reference proteome</keyword>
<dbReference type="SUPFAM" id="SSF48179">
    <property type="entry name" value="6-phosphogluconate dehydrogenase C-terminal domain-like"/>
    <property type="match status" value="1"/>
</dbReference>
<dbReference type="InterPro" id="IPR006114">
    <property type="entry name" value="6PGDH_C"/>
</dbReference>
<keyword evidence="5 6" id="KW-0521">NADP</keyword>
<dbReference type="InterPro" id="IPR006113">
    <property type="entry name" value="6PGDH_Gnd/GntZ"/>
</dbReference>
<dbReference type="SUPFAM" id="SSF51735">
    <property type="entry name" value="NAD(P)-binding Rossmann-fold domains"/>
    <property type="match status" value="1"/>
</dbReference>
<gene>
    <name evidence="8" type="primary">gnd</name>
    <name evidence="8" type="ORF">WMG39_03710</name>
</gene>
<dbReference type="PROSITE" id="PS00461">
    <property type="entry name" value="6PGD"/>
    <property type="match status" value="1"/>
</dbReference>
<dbReference type="GO" id="GO:0004616">
    <property type="term" value="F:phosphogluconate dehydrogenase (decarboxylating) activity"/>
    <property type="evidence" value="ECO:0007669"/>
    <property type="project" value="UniProtKB-EC"/>
</dbReference>
<comment type="pathway">
    <text evidence="5 6">Carbohydrate degradation; pentose phosphate pathway; D-ribulose 5-phosphate from D-glucose 6-phosphate (oxidative stage): step 3/3.</text>
</comment>
<dbReference type="NCBIfam" id="NF006765">
    <property type="entry name" value="PRK09287.1"/>
    <property type="match status" value="1"/>
</dbReference>
<evidence type="ECO:0000256" key="5">
    <source>
        <dbReference type="PIRNR" id="PIRNR000109"/>
    </source>
</evidence>
<keyword evidence="4 6" id="KW-0311">Gluconate utilization</keyword>
<accession>A0ABU8YHX4</accession>
<dbReference type="Gene3D" id="3.40.50.720">
    <property type="entry name" value="NAD(P)-binding Rossmann-like Domain"/>
    <property type="match status" value="1"/>
</dbReference>
<dbReference type="Gene3D" id="1.20.5.320">
    <property type="entry name" value="6-Phosphogluconate Dehydrogenase, domain 3"/>
    <property type="match status" value="1"/>
</dbReference>
<evidence type="ECO:0000259" key="7">
    <source>
        <dbReference type="SMART" id="SM01350"/>
    </source>
</evidence>
<dbReference type="PRINTS" id="PR00076">
    <property type="entry name" value="6PGDHDRGNASE"/>
</dbReference>
<dbReference type="RefSeq" id="WP_340520252.1">
    <property type="nucleotide sequence ID" value="NZ_JBBLXS010000027.1"/>
</dbReference>
<dbReference type="NCBIfam" id="TIGR00873">
    <property type="entry name" value="gnd"/>
    <property type="match status" value="1"/>
</dbReference>